<evidence type="ECO:0000313" key="2">
    <source>
        <dbReference type="Proteomes" id="UP001516061"/>
    </source>
</evidence>
<dbReference type="Proteomes" id="UP001516061">
    <property type="component" value="Unassembled WGS sequence"/>
</dbReference>
<gene>
    <name evidence="1" type="ORF">HNQ01_003289</name>
</gene>
<proteinExistence type="predicted"/>
<accession>A0ABX2G803</accession>
<evidence type="ECO:0000313" key="1">
    <source>
        <dbReference type="EMBL" id="NRT57533.1"/>
    </source>
</evidence>
<protein>
    <submittedName>
        <fullName evidence="1">Type II secretory pathway component PulJ</fullName>
    </submittedName>
</protein>
<reference evidence="1 2" key="1">
    <citation type="submission" date="2020-05" db="EMBL/GenBank/DDBJ databases">
        <title>Genomic Encyclopedia of Type Strains, Phase IV (KMG-V): Genome sequencing to study the core and pangenomes of soil and plant-associated prokaryotes.</title>
        <authorList>
            <person name="Whitman W."/>
        </authorList>
    </citation>
    <scope>NUCLEOTIDE SEQUENCE [LARGE SCALE GENOMIC DNA]</scope>
    <source>
        <strain evidence="1 2">C29</strain>
    </source>
</reference>
<sequence>MSGALPRNRPRPRRPGPAHGLALLELLLAAALALGLAAAALQFVLAQIDEQQRLQADRRLRQDLLAVADLLARDLRRSGYWGHAGLAADRAARGEPVPANPYDGLSLAADGSAIGHAYSRDDSEDDQVAGTERFGLRLDTATGVLSWRVSGSALAPSARDAWQPLSDPTRLRVLRLALQVDEREQSLAALCALERCDAAAGGDCPPRRLSRQVRLLLEAADPRDATRTRRIELSSRVRNDEVRGVCPG</sequence>
<dbReference type="EMBL" id="JABSNM010000016">
    <property type="protein sequence ID" value="NRT57533.1"/>
    <property type="molecule type" value="Genomic_DNA"/>
</dbReference>
<name>A0ABX2G803_9BURK</name>
<comment type="caution">
    <text evidence="1">The sequence shown here is derived from an EMBL/GenBank/DDBJ whole genome shotgun (WGS) entry which is preliminary data.</text>
</comment>
<dbReference type="RefSeq" id="WP_173806500.1">
    <property type="nucleotide sequence ID" value="NZ_JABSNM010000016.1"/>
</dbReference>
<keyword evidence="2" id="KW-1185">Reference proteome</keyword>
<organism evidence="1 2">
    <name type="scientific">Sphaerotilus uruguayifluvii</name>
    <dbReference type="NCBI Taxonomy" id="2735897"/>
    <lineage>
        <taxon>Bacteria</taxon>
        <taxon>Pseudomonadati</taxon>
        <taxon>Pseudomonadota</taxon>
        <taxon>Betaproteobacteria</taxon>
        <taxon>Burkholderiales</taxon>
        <taxon>Sphaerotilaceae</taxon>
        <taxon>Sphaerotilus</taxon>
    </lineage>
</organism>